<proteinExistence type="predicted"/>
<feature type="domain" description="Protein kinase" evidence="1">
    <location>
        <begin position="1331"/>
        <end position="1642"/>
    </location>
</feature>
<dbReference type="InterPro" id="IPR000719">
    <property type="entry name" value="Prot_kinase_dom"/>
</dbReference>
<gene>
    <name evidence="2" type="ORF">Tco_0679130</name>
</gene>
<comment type="caution">
    <text evidence="2">The sequence shown here is derived from an EMBL/GenBank/DDBJ whole genome shotgun (WGS) entry which is preliminary data.</text>
</comment>
<feature type="domain" description="Protein kinase" evidence="1">
    <location>
        <begin position="281"/>
        <end position="559"/>
    </location>
</feature>
<sequence>MSSRMDNLAHLKIPLQSILSATNNFDDKNVMASGGYEKRYEGQLSWSGELIAITARRFNKDRDEMFCTEVSMLSSLKHQNLVSLLGFCYENGEKIIITTHDIKGSLSNYLSDATLLTWVQRLKISVGLAHALSYIHYDEPRDFSVIHGDISSPAVLLNENFEPKLSSFERSTKIEASLRHHSFHSSEVWGSDGYADPTYEKTKSVNHKTDIYSFGIVLFELLCGRESIIDSDKEKKLIEIVDGDLWKQMDSQSFDIIAEIAFCMLARRHNPPHIESATNLFANKNVTGEGVFGKRYKGHLLWSGELIDITAERLIHKEWDDEKEQFWTEISVLSSLRHKNVVSIVGFCNEVGAETIIYKHESRGWLETYLSDPKLLTWVKRLEISVGIAHALRYIHYDEPRDFSVIHRNISSYTILLNDDWEPKLYGFERSMKIKSSERHHSCHTDSVWSTKGYTDPTYADTSSVNLKLDIYSFGIVLFELLCGRESVSDDQDNKYLAPVAIFHYREKTLDDLTDPDLRKQLNPRSLNIFAETAYECLNEEQSQRPNMDQIVTKLEKALELQLECENAEHSSVVDKVGGTSSSYEEIMSSRIRDLAHLKIPLRSILSATNNFDVKNVYVEGGYEKRYTGQLLWSESQAPKNLVSLLGFCDENGEKIILSRREIKGSLSNYLSDAKLSMKIEASQRHHSFHTSKVWSMNGCTDPTYEKTKSVNHKTDMYSFGIVLFELLCGRESIIANDTNKYLAPAAILFYKEKKLNEIVDWDLWKQMDSQSFDMFAEIAYDCLNDELSQRPNIYEIVPRLEKALELARENRRLRSEVQIVQNRVNINEISFLKVSHSKKRLGATVQLEEGSSVEVGYIHLTSFCNINSVFVIETLCAQPPCSPKSPPLRRYRIATNFFCSRKCHREGDLERDTRTALLVRRPSFISSSPGDWLEKTNDPKLLTWVKRLEICVGVAHALRYIHYDEPRDFSVIHGKISSNTVHLNNDWEPKLHEFQHSMKIKASERHHSFPTDSVWSRKGCTDPTCLETNIVNQKSDIYSFGIVLFEVLCGRKSVSDDQDNKYLAPVAIFHYRENILDETAYECLNEEQSQRPNMDQIVTRLEKALELQLDFENEHSSLRLSCCHGRISASHSISTGYEYQCRQKRDKGPYPQILSNRTSFEDIKSATKTNHFAPENAIREKTVKWVYQGLARRHRLLLTLDIVENAYMDPKYKKTGVLPEEKLEGNINKLVKSNLDEMIDPHLRKQMHPESLKIFSETAYCCVKEERADRSYIDQVVKRLEKAFELEWKHENPELPRNAFDGASYNHLKGKNLEHLKIPLNDISQATNDFDEAYCIGSGGFGKVYKAELEHFDSSISSSIEDVSKCDFARKRSTVAIKRIHNQKGEQGFIAEIETLTTCKHDNIISLLGFCYEGNGAMIVVYEHASKGSLEDYLGSNAKMTNLTWVQRLKICLDIAHGLNYIHTNTDQNKQKIIHRDIKSANILLDDNWKAKIADFGLSKFHPADQEASTLNINTVAGTDTYLDPEYQGYGRLNKKSDIYSFGVVLFEILTGRLAYDRIFTDVNGKGIAPIARHHFEKGTLMEIVDHKIKEETNEHVFSLTKGPNQESLDVFSKIAFQCVAETQAQRPTIEVVIDKLQKALDSQVCY</sequence>
<evidence type="ECO:0000313" key="3">
    <source>
        <dbReference type="Proteomes" id="UP001151760"/>
    </source>
</evidence>
<evidence type="ECO:0000313" key="2">
    <source>
        <dbReference type="EMBL" id="GJS64566.1"/>
    </source>
</evidence>
<accession>A0ABQ4XH56</accession>
<keyword evidence="3" id="KW-1185">Reference proteome</keyword>
<reference evidence="2" key="1">
    <citation type="journal article" date="2022" name="Int. J. Mol. Sci.">
        <title>Draft Genome of Tanacetum Coccineum: Genomic Comparison of Closely Related Tanacetum-Family Plants.</title>
        <authorList>
            <person name="Yamashiro T."/>
            <person name="Shiraishi A."/>
            <person name="Nakayama K."/>
            <person name="Satake H."/>
        </authorList>
    </citation>
    <scope>NUCLEOTIDE SEQUENCE</scope>
</reference>
<dbReference type="Pfam" id="PF07714">
    <property type="entry name" value="PK_Tyr_Ser-Thr"/>
    <property type="match status" value="4"/>
</dbReference>
<protein>
    <submittedName>
        <fullName evidence="2">Kinase-like domain, phloem protein 2-like protein</fullName>
    </submittedName>
</protein>
<dbReference type="InterPro" id="IPR045272">
    <property type="entry name" value="ANXUR1/2-like"/>
</dbReference>
<dbReference type="InterPro" id="IPR008271">
    <property type="entry name" value="Ser/Thr_kinase_AS"/>
</dbReference>
<dbReference type="SUPFAM" id="SSF56112">
    <property type="entry name" value="Protein kinase-like (PK-like)"/>
    <property type="match status" value="5"/>
</dbReference>
<dbReference type="PROSITE" id="PS00108">
    <property type="entry name" value="PROTEIN_KINASE_ST"/>
    <property type="match status" value="1"/>
</dbReference>
<dbReference type="PANTHER" id="PTHR27003">
    <property type="entry name" value="OS07G0166700 PROTEIN"/>
    <property type="match status" value="1"/>
</dbReference>
<dbReference type="InterPro" id="IPR001245">
    <property type="entry name" value="Ser-Thr/Tyr_kinase_cat_dom"/>
</dbReference>
<evidence type="ECO:0000259" key="1">
    <source>
        <dbReference type="PROSITE" id="PS50011"/>
    </source>
</evidence>
<dbReference type="Proteomes" id="UP001151760">
    <property type="component" value="Unassembled WGS sequence"/>
</dbReference>
<dbReference type="PANTHER" id="PTHR27003:SF471">
    <property type="entry name" value="VASCULAR ENDOTHELIAL GROWTH FACTOR RECEPTOR 2 (VEGFR2)-RELATED"/>
    <property type="match status" value="1"/>
</dbReference>
<reference evidence="2" key="2">
    <citation type="submission" date="2022-01" db="EMBL/GenBank/DDBJ databases">
        <authorList>
            <person name="Yamashiro T."/>
            <person name="Shiraishi A."/>
            <person name="Satake H."/>
            <person name="Nakayama K."/>
        </authorList>
    </citation>
    <scope>NUCLEOTIDE SEQUENCE</scope>
</reference>
<dbReference type="Gene3D" id="1.10.510.10">
    <property type="entry name" value="Transferase(Phosphotransferase) domain 1"/>
    <property type="match status" value="5"/>
</dbReference>
<dbReference type="Gene3D" id="3.30.200.20">
    <property type="entry name" value="Phosphorylase Kinase, domain 1"/>
    <property type="match status" value="3"/>
</dbReference>
<dbReference type="InterPro" id="IPR011009">
    <property type="entry name" value="Kinase-like_dom_sf"/>
</dbReference>
<name>A0ABQ4XH56_9ASTR</name>
<feature type="domain" description="Protein kinase" evidence="1">
    <location>
        <begin position="762"/>
        <end position="1106"/>
    </location>
</feature>
<organism evidence="2 3">
    <name type="scientific">Tanacetum coccineum</name>
    <dbReference type="NCBI Taxonomy" id="301880"/>
    <lineage>
        <taxon>Eukaryota</taxon>
        <taxon>Viridiplantae</taxon>
        <taxon>Streptophyta</taxon>
        <taxon>Embryophyta</taxon>
        <taxon>Tracheophyta</taxon>
        <taxon>Spermatophyta</taxon>
        <taxon>Magnoliopsida</taxon>
        <taxon>eudicotyledons</taxon>
        <taxon>Gunneridae</taxon>
        <taxon>Pentapetalae</taxon>
        <taxon>asterids</taxon>
        <taxon>campanulids</taxon>
        <taxon>Asterales</taxon>
        <taxon>Asteraceae</taxon>
        <taxon>Asteroideae</taxon>
        <taxon>Anthemideae</taxon>
        <taxon>Anthemidinae</taxon>
        <taxon>Tanacetum</taxon>
    </lineage>
</organism>
<dbReference type="SMART" id="SM00220">
    <property type="entry name" value="S_TKc"/>
    <property type="match status" value="1"/>
</dbReference>
<dbReference type="EMBL" id="BQNB010009513">
    <property type="protein sequence ID" value="GJS64566.1"/>
    <property type="molecule type" value="Genomic_DNA"/>
</dbReference>
<dbReference type="PROSITE" id="PS50011">
    <property type="entry name" value="PROTEIN_KINASE_DOM"/>
    <property type="match status" value="4"/>
</dbReference>
<feature type="domain" description="Protein kinase" evidence="1">
    <location>
        <begin position="25"/>
        <end position="281"/>
    </location>
</feature>